<dbReference type="InterPro" id="IPR036396">
    <property type="entry name" value="Cyt_P450_sf"/>
</dbReference>
<evidence type="ECO:0000256" key="3">
    <source>
        <dbReference type="ARBA" id="ARBA00010617"/>
    </source>
</evidence>
<gene>
    <name evidence="10" type="ORF">MVEN_02183800</name>
</gene>
<comment type="similarity">
    <text evidence="3">Belongs to the cytochrome P450 family.</text>
</comment>
<dbReference type="InterPro" id="IPR002401">
    <property type="entry name" value="Cyt_P450_E_grp-I"/>
</dbReference>
<feature type="binding site" description="axial binding residue" evidence="9">
    <location>
        <position position="403"/>
    </location>
    <ligand>
        <name>heme</name>
        <dbReference type="ChEBI" id="CHEBI:30413"/>
    </ligand>
    <ligandPart>
        <name>Fe</name>
        <dbReference type="ChEBI" id="CHEBI:18248"/>
    </ligandPart>
</feature>
<dbReference type="PANTHER" id="PTHR46300">
    <property type="entry name" value="P450, PUTATIVE (EUROFUNG)-RELATED-RELATED"/>
    <property type="match status" value="1"/>
</dbReference>
<dbReference type="OrthoDB" id="2789670at2759"/>
<keyword evidence="11" id="KW-1185">Reference proteome</keyword>
<name>A0A8H6X8F2_9AGAR</name>
<dbReference type="InterPro" id="IPR050364">
    <property type="entry name" value="Cytochrome_P450_fung"/>
</dbReference>
<evidence type="ECO:0000256" key="8">
    <source>
        <dbReference type="ARBA" id="ARBA00023033"/>
    </source>
</evidence>
<comment type="cofactor">
    <cofactor evidence="1 9">
        <name>heme</name>
        <dbReference type="ChEBI" id="CHEBI:30413"/>
    </cofactor>
</comment>
<dbReference type="Proteomes" id="UP000620124">
    <property type="component" value="Unassembled WGS sequence"/>
</dbReference>
<organism evidence="10 11">
    <name type="scientific">Mycena venus</name>
    <dbReference type="NCBI Taxonomy" id="2733690"/>
    <lineage>
        <taxon>Eukaryota</taxon>
        <taxon>Fungi</taxon>
        <taxon>Dikarya</taxon>
        <taxon>Basidiomycota</taxon>
        <taxon>Agaricomycotina</taxon>
        <taxon>Agaricomycetes</taxon>
        <taxon>Agaricomycetidae</taxon>
        <taxon>Agaricales</taxon>
        <taxon>Marasmiineae</taxon>
        <taxon>Mycenaceae</taxon>
        <taxon>Mycena</taxon>
    </lineage>
</organism>
<accession>A0A8H6X8F2</accession>
<dbReference type="GO" id="GO:0004497">
    <property type="term" value="F:monooxygenase activity"/>
    <property type="evidence" value="ECO:0007669"/>
    <property type="project" value="UniProtKB-KW"/>
</dbReference>
<evidence type="ECO:0000313" key="11">
    <source>
        <dbReference type="Proteomes" id="UP000620124"/>
    </source>
</evidence>
<evidence type="ECO:0000256" key="5">
    <source>
        <dbReference type="ARBA" id="ARBA00022723"/>
    </source>
</evidence>
<evidence type="ECO:0000256" key="2">
    <source>
        <dbReference type="ARBA" id="ARBA00005179"/>
    </source>
</evidence>
<proteinExistence type="inferred from homology"/>
<dbReference type="GO" id="GO:0005506">
    <property type="term" value="F:iron ion binding"/>
    <property type="evidence" value="ECO:0007669"/>
    <property type="project" value="InterPro"/>
</dbReference>
<dbReference type="AlphaFoldDB" id="A0A8H6X8F2"/>
<evidence type="ECO:0000256" key="4">
    <source>
        <dbReference type="ARBA" id="ARBA00022617"/>
    </source>
</evidence>
<dbReference type="Pfam" id="PF00067">
    <property type="entry name" value="p450"/>
    <property type="match status" value="1"/>
</dbReference>
<keyword evidence="7 9" id="KW-0408">Iron</keyword>
<dbReference type="GO" id="GO:0020037">
    <property type="term" value="F:heme binding"/>
    <property type="evidence" value="ECO:0007669"/>
    <property type="project" value="InterPro"/>
</dbReference>
<dbReference type="PANTHER" id="PTHR46300:SF5">
    <property type="entry name" value="CYTOCHROME P450"/>
    <property type="match status" value="1"/>
</dbReference>
<dbReference type="PRINTS" id="PR00463">
    <property type="entry name" value="EP450I"/>
</dbReference>
<keyword evidence="4 9" id="KW-0349">Heme</keyword>
<evidence type="ECO:0000256" key="6">
    <source>
        <dbReference type="ARBA" id="ARBA00023002"/>
    </source>
</evidence>
<sequence length="474" mass="53095">MSIAIFCFNAFTAVLLLRMFLRKRHRASLLPPGPPIVPLIGPVMYLEVLGWSMVILDSYEIAIDLLEQRGSIYSDRPRFTLYELLGWTPCLTFLKYGTKQFNKHRQMHQSYLNRTKAEEFKPIQTQEARTLVENLITSSPESYEKFLSRFATGIITQIVAGHRIASDDDPYLRISKLIYETMAKTGPPGGTSLDLFPLRARLAGVARACRHLVRDMHDYPLRMVKMQQEAGQAMPSFLLEQLQLMPKGADDDDVKGAAATIFGAGEATTWSTICIFVLAMILHPECQAKAQKEIDSIIGDQRLPTFEDREELPYVEGILQETLRWKPAVALGVPHVVMQDDIYRGMLIPKGSLVFANVKAMGLDERVYSDPTTFHPERYLPKPAGKAEPYFNDVAFGFGRRICTGRYVAENSLWIAMASILASCKITNMTDETGKIIVPETTMTDGLASHPNDIRCVICPRSPSAMALILQAAV</sequence>
<dbReference type="InterPro" id="IPR001128">
    <property type="entry name" value="Cyt_P450"/>
</dbReference>
<evidence type="ECO:0000313" key="10">
    <source>
        <dbReference type="EMBL" id="KAF7336353.1"/>
    </source>
</evidence>
<evidence type="ECO:0000256" key="9">
    <source>
        <dbReference type="PIRSR" id="PIRSR602401-1"/>
    </source>
</evidence>
<dbReference type="Gene3D" id="1.10.630.10">
    <property type="entry name" value="Cytochrome P450"/>
    <property type="match status" value="1"/>
</dbReference>
<dbReference type="EMBL" id="JACAZI010000023">
    <property type="protein sequence ID" value="KAF7336353.1"/>
    <property type="molecule type" value="Genomic_DNA"/>
</dbReference>
<comment type="caution">
    <text evidence="10">The sequence shown here is derived from an EMBL/GenBank/DDBJ whole genome shotgun (WGS) entry which is preliminary data.</text>
</comment>
<keyword evidence="6" id="KW-0560">Oxidoreductase</keyword>
<dbReference type="GO" id="GO:0016705">
    <property type="term" value="F:oxidoreductase activity, acting on paired donors, with incorporation or reduction of molecular oxygen"/>
    <property type="evidence" value="ECO:0007669"/>
    <property type="project" value="InterPro"/>
</dbReference>
<dbReference type="CDD" id="cd11065">
    <property type="entry name" value="CYP64-like"/>
    <property type="match status" value="1"/>
</dbReference>
<evidence type="ECO:0000256" key="1">
    <source>
        <dbReference type="ARBA" id="ARBA00001971"/>
    </source>
</evidence>
<reference evidence="10" key="1">
    <citation type="submission" date="2020-05" db="EMBL/GenBank/DDBJ databases">
        <title>Mycena genomes resolve the evolution of fungal bioluminescence.</title>
        <authorList>
            <person name="Tsai I.J."/>
        </authorList>
    </citation>
    <scope>NUCLEOTIDE SEQUENCE</scope>
    <source>
        <strain evidence="10">CCC161011</strain>
    </source>
</reference>
<keyword evidence="5 9" id="KW-0479">Metal-binding</keyword>
<comment type="pathway">
    <text evidence="2">Secondary metabolite biosynthesis.</text>
</comment>
<protein>
    <submittedName>
        <fullName evidence="10">O-methylsterigmatocystin oxidoreductase</fullName>
    </submittedName>
</protein>
<evidence type="ECO:0000256" key="7">
    <source>
        <dbReference type="ARBA" id="ARBA00023004"/>
    </source>
</evidence>
<dbReference type="SUPFAM" id="SSF48264">
    <property type="entry name" value="Cytochrome P450"/>
    <property type="match status" value="1"/>
</dbReference>
<keyword evidence="8" id="KW-0503">Monooxygenase</keyword>